<feature type="region of interest" description="Disordered" evidence="1">
    <location>
        <begin position="1"/>
        <end position="30"/>
    </location>
</feature>
<gene>
    <name evidence="2" type="ORF">NQU55_08665</name>
</gene>
<evidence type="ECO:0000313" key="3">
    <source>
        <dbReference type="Proteomes" id="UP001142374"/>
    </source>
</evidence>
<organism evidence="2 3">
    <name type="scientific">Streptomyces telluris</name>
    <dbReference type="NCBI Taxonomy" id="2720021"/>
    <lineage>
        <taxon>Bacteria</taxon>
        <taxon>Bacillati</taxon>
        <taxon>Actinomycetota</taxon>
        <taxon>Actinomycetes</taxon>
        <taxon>Kitasatosporales</taxon>
        <taxon>Streptomycetaceae</taxon>
        <taxon>Streptomyces</taxon>
    </lineage>
</organism>
<protein>
    <submittedName>
        <fullName evidence="2">Uncharacterized protein</fullName>
    </submittedName>
</protein>
<name>A0A9X2LFB9_9ACTN</name>
<dbReference type="RefSeq" id="WP_240977097.1">
    <property type="nucleotide sequence ID" value="NZ_JAATER010000946.1"/>
</dbReference>
<proteinExistence type="predicted"/>
<evidence type="ECO:0000256" key="1">
    <source>
        <dbReference type="SAM" id="MobiDB-lite"/>
    </source>
</evidence>
<dbReference type="EMBL" id="JANIID010000005">
    <property type="protein sequence ID" value="MCQ8769852.1"/>
    <property type="molecule type" value="Genomic_DNA"/>
</dbReference>
<reference evidence="2" key="1">
    <citation type="submission" date="2022-06" db="EMBL/GenBank/DDBJ databases">
        <title>WGS of actinobacteria.</title>
        <authorList>
            <person name="Thawai C."/>
        </authorList>
    </citation>
    <scope>NUCLEOTIDE SEQUENCE</scope>
    <source>
        <strain evidence="2">AA8</strain>
    </source>
</reference>
<evidence type="ECO:0000313" key="2">
    <source>
        <dbReference type="EMBL" id="MCQ8769852.1"/>
    </source>
</evidence>
<keyword evidence="3" id="KW-1185">Reference proteome</keyword>
<dbReference type="Proteomes" id="UP001142374">
    <property type="component" value="Unassembled WGS sequence"/>
</dbReference>
<dbReference type="AlphaFoldDB" id="A0A9X2LFB9"/>
<comment type="caution">
    <text evidence="2">The sequence shown here is derived from an EMBL/GenBank/DDBJ whole genome shotgun (WGS) entry which is preliminary data.</text>
</comment>
<sequence length="96" mass="9880">MDAPPPGPVLGQARRAAARDAGSAEKSRSYLMPSPHVLADGEDRYSDPVKNSVGHIALSALILGVENPAFRAALSPEEAAAVEVGKRTCVCSPGVT</sequence>
<accession>A0A9X2LFB9</accession>